<organism evidence="1 2">
    <name type="scientific">Sinomicrobium oceani</name>
    <dbReference type="NCBI Taxonomy" id="1150368"/>
    <lineage>
        <taxon>Bacteria</taxon>
        <taxon>Pseudomonadati</taxon>
        <taxon>Bacteroidota</taxon>
        <taxon>Flavobacteriia</taxon>
        <taxon>Flavobacteriales</taxon>
        <taxon>Flavobacteriaceae</taxon>
        <taxon>Sinomicrobium</taxon>
    </lineage>
</organism>
<accession>A0A1K1RUG9</accession>
<sequence length="89" mass="10050">MLKGNHSIFWYPLAEDFYSVSPYSFLNNSPLNFIDPTGMAPEDWVLGKNGNIYWDNNSNSQATTKAGDTYLGKNLTFTFTSVPLKLRCC</sequence>
<dbReference type="STRING" id="1150368.SAMN02927921_03992"/>
<gene>
    <name evidence="1" type="ORF">SAMN02927921_03992</name>
</gene>
<dbReference type="Proteomes" id="UP000182248">
    <property type="component" value="Unassembled WGS sequence"/>
</dbReference>
<name>A0A1K1RUG9_9FLAO</name>
<evidence type="ECO:0000313" key="1">
    <source>
        <dbReference type="EMBL" id="SFW75468.1"/>
    </source>
</evidence>
<keyword evidence="2" id="KW-1185">Reference proteome</keyword>
<proteinExistence type="predicted"/>
<evidence type="ECO:0000313" key="2">
    <source>
        <dbReference type="Proteomes" id="UP000182248"/>
    </source>
</evidence>
<dbReference type="AlphaFoldDB" id="A0A1K1RUG9"/>
<reference evidence="1 2" key="1">
    <citation type="submission" date="2016-11" db="EMBL/GenBank/DDBJ databases">
        <authorList>
            <person name="Jaros S."/>
            <person name="Januszkiewicz K."/>
            <person name="Wedrychowicz H."/>
        </authorList>
    </citation>
    <scope>NUCLEOTIDE SEQUENCE [LARGE SCALE GENOMIC DNA]</scope>
    <source>
        <strain evidence="1 2">CGMCC 1.12145</strain>
    </source>
</reference>
<protein>
    <recommendedName>
        <fullName evidence="3">RHS repeat-associated core domain-containing protein</fullName>
    </recommendedName>
</protein>
<evidence type="ECO:0008006" key="3">
    <source>
        <dbReference type="Google" id="ProtNLM"/>
    </source>
</evidence>
<dbReference type="EMBL" id="FPJE01000035">
    <property type="protein sequence ID" value="SFW75468.1"/>
    <property type="molecule type" value="Genomic_DNA"/>
</dbReference>